<organism evidence="2 3">
    <name type="scientific">Trifolium medium</name>
    <dbReference type="NCBI Taxonomy" id="97028"/>
    <lineage>
        <taxon>Eukaryota</taxon>
        <taxon>Viridiplantae</taxon>
        <taxon>Streptophyta</taxon>
        <taxon>Embryophyta</taxon>
        <taxon>Tracheophyta</taxon>
        <taxon>Spermatophyta</taxon>
        <taxon>Magnoliopsida</taxon>
        <taxon>eudicotyledons</taxon>
        <taxon>Gunneridae</taxon>
        <taxon>Pentapetalae</taxon>
        <taxon>rosids</taxon>
        <taxon>fabids</taxon>
        <taxon>Fabales</taxon>
        <taxon>Fabaceae</taxon>
        <taxon>Papilionoideae</taxon>
        <taxon>50 kb inversion clade</taxon>
        <taxon>NPAAA clade</taxon>
        <taxon>Hologalegina</taxon>
        <taxon>IRL clade</taxon>
        <taxon>Trifolieae</taxon>
        <taxon>Trifolium</taxon>
    </lineage>
</organism>
<protein>
    <submittedName>
        <fullName evidence="2">Uncharacterized protein</fullName>
    </submittedName>
</protein>
<comment type="caution">
    <text evidence="2">The sequence shown here is derived from an EMBL/GenBank/DDBJ whole genome shotgun (WGS) entry which is preliminary data.</text>
</comment>
<feature type="compositionally biased region" description="Polar residues" evidence="1">
    <location>
        <begin position="48"/>
        <end position="64"/>
    </location>
</feature>
<gene>
    <name evidence="2" type="ORF">A2U01_0002065</name>
</gene>
<keyword evidence="3" id="KW-1185">Reference proteome</keyword>
<name>A0A392M1W2_9FABA</name>
<dbReference type="EMBL" id="LXQA010002100">
    <property type="protein sequence ID" value="MCH81280.1"/>
    <property type="molecule type" value="Genomic_DNA"/>
</dbReference>
<reference evidence="2 3" key="1">
    <citation type="journal article" date="2018" name="Front. Plant Sci.">
        <title>Red Clover (Trifolium pratense) and Zigzag Clover (T. medium) - A Picture of Genomic Similarities and Differences.</title>
        <authorList>
            <person name="Dluhosova J."/>
            <person name="Istvanek J."/>
            <person name="Nedelnik J."/>
            <person name="Repkova J."/>
        </authorList>
    </citation>
    <scope>NUCLEOTIDE SEQUENCE [LARGE SCALE GENOMIC DNA]</scope>
    <source>
        <strain evidence="3">cv. 10/8</strain>
        <tissue evidence="2">Leaf</tissue>
    </source>
</reference>
<feature type="region of interest" description="Disordered" evidence="1">
    <location>
        <begin position="79"/>
        <end position="117"/>
    </location>
</feature>
<accession>A0A392M1W2</accession>
<dbReference type="Proteomes" id="UP000265520">
    <property type="component" value="Unassembled WGS sequence"/>
</dbReference>
<sequence length="204" mass="23327">MEKPDAPSPTKKRTMPESKGKTSNSKRGKEYENTTTTENITTEKIKTHQQINSTQVSEQYSETTQKNIKHEIIYISSSHHTTTQGWNDQEDSADCDSTASTPKQPKDKATKKQYPATERRACKKKLCDNLGSTSAPPRLKEIKEWTAMLESKQYKKINKILFCQPEEQDDNDFQINYHPKSSMGYEFFDTGVPIPEATTKHESE</sequence>
<evidence type="ECO:0000313" key="2">
    <source>
        <dbReference type="EMBL" id="MCH81280.1"/>
    </source>
</evidence>
<proteinExistence type="predicted"/>
<feature type="region of interest" description="Disordered" evidence="1">
    <location>
        <begin position="1"/>
        <end position="64"/>
    </location>
</feature>
<dbReference type="AlphaFoldDB" id="A0A392M1W2"/>
<evidence type="ECO:0000313" key="3">
    <source>
        <dbReference type="Proteomes" id="UP000265520"/>
    </source>
</evidence>
<evidence type="ECO:0000256" key="1">
    <source>
        <dbReference type="SAM" id="MobiDB-lite"/>
    </source>
</evidence>